<dbReference type="InterPro" id="IPR002676">
    <property type="entry name" value="RimM_N"/>
</dbReference>
<evidence type="ECO:0000256" key="3">
    <source>
        <dbReference type="ARBA" id="ARBA00022552"/>
    </source>
</evidence>
<comment type="similarity">
    <text evidence="5">Belongs to the RimM family.</text>
</comment>
<dbReference type="GO" id="GO:0042274">
    <property type="term" value="P:ribosomal small subunit biogenesis"/>
    <property type="evidence" value="ECO:0007669"/>
    <property type="project" value="UniProtKB-UniRule"/>
</dbReference>
<reference evidence="9" key="1">
    <citation type="submission" date="2016-06" db="EMBL/GenBank/DDBJ databases">
        <authorList>
            <person name="Szabo Gitta"/>
        </authorList>
    </citation>
    <scope>NUCLEOTIDE SEQUENCE [LARGE SCALE GENOMIC DNA]</scope>
</reference>
<dbReference type="Gene3D" id="2.40.30.60">
    <property type="entry name" value="RimM"/>
    <property type="match status" value="1"/>
</dbReference>
<dbReference type="GO" id="GO:0006364">
    <property type="term" value="P:rRNA processing"/>
    <property type="evidence" value="ECO:0007669"/>
    <property type="project" value="UniProtKB-UniRule"/>
</dbReference>
<comment type="function">
    <text evidence="5">An accessory protein needed during the final step in the assembly of 30S ribosomal subunit, possibly for assembly of the head region. Essential for efficient processing of 16S rRNA. May be needed both before and after RbfA during the maturation of 16S rRNA. It has affinity for free ribosomal 30S subunits but not for 70S ribosomes.</text>
</comment>
<dbReference type="KEGG" id="senm:TRABTM_A_01570"/>
<dbReference type="STRING" id="1835721.TRABTM_A_01570"/>
<evidence type="ECO:0000313" key="8">
    <source>
        <dbReference type="EMBL" id="SBT82010.1"/>
    </source>
</evidence>
<keyword evidence="4 5" id="KW-0143">Chaperone</keyword>
<evidence type="ECO:0000256" key="1">
    <source>
        <dbReference type="ARBA" id="ARBA00022490"/>
    </source>
</evidence>
<dbReference type="SUPFAM" id="SSF50346">
    <property type="entry name" value="PRC-barrel domain"/>
    <property type="match status" value="1"/>
</dbReference>
<comment type="subcellular location">
    <subcellularLocation>
        <location evidence="5">Cytoplasm</location>
    </subcellularLocation>
</comment>
<sequence>MNKLLSSIITAAQVKPIKPIIIGKIKSAYGIRGQLKVVSFTKETANIFTYQPWFVKKNQWQQIKLESWKLYNKNLIISIINIKNREAAILLTNCEIVIETAQLPELEKGQYYWKDLIGCQVITVNGYNMGKVVNLIETGSNEVLVVKSNPKDAFGIRERLIPFLDIQVIKNVDIMAKFIEVIWDPKF</sequence>
<dbReference type="InterPro" id="IPR011033">
    <property type="entry name" value="PRC_barrel-like_sf"/>
</dbReference>
<dbReference type="Proteomes" id="UP000092809">
    <property type="component" value="Chromosome I"/>
</dbReference>
<evidence type="ECO:0000259" key="6">
    <source>
        <dbReference type="Pfam" id="PF01782"/>
    </source>
</evidence>
<dbReference type="InterPro" id="IPR011961">
    <property type="entry name" value="RimM"/>
</dbReference>
<dbReference type="HAMAP" id="MF_00014">
    <property type="entry name" value="Ribosome_mat_RimM"/>
    <property type="match status" value="1"/>
</dbReference>
<keyword evidence="9" id="KW-1185">Reference proteome</keyword>
<organism evidence="8 9">
    <name type="scientific">secondary endosymbiont of Trabutina mannipara</name>
    <dbReference type="NCBI Taxonomy" id="1835721"/>
    <lineage>
        <taxon>Bacteria</taxon>
        <taxon>Pseudomonadati</taxon>
        <taxon>Pseudomonadota</taxon>
        <taxon>Gammaproteobacteria</taxon>
        <taxon>Enterobacterales</taxon>
        <taxon>Enterobacteriaceae</taxon>
    </lineage>
</organism>
<evidence type="ECO:0000256" key="5">
    <source>
        <dbReference type="HAMAP-Rule" id="MF_00014"/>
    </source>
</evidence>
<evidence type="ECO:0000259" key="7">
    <source>
        <dbReference type="Pfam" id="PF24986"/>
    </source>
</evidence>
<dbReference type="Gene3D" id="2.30.30.240">
    <property type="entry name" value="PRC-barrel domain"/>
    <property type="match status" value="1"/>
</dbReference>
<dbReference type="GO" id="GO:0043022">
    <property type="term" value="F:ribosome binding"/>
    <property type="evidence" value="ECO:0007669"/>
    <property type="project" value="InterPro"/>
</dbReference>
<dbReference type="RefSeq" id="WP_083172388.1">
    <property type="nucleotide sequence ID" value="NZ_LT594522.1"/>
</dbReference>
<dbReference type="AlphaFoldDB" id="A0A1C3L3Z7"/>
<dbReference type="InterPro" id="IPR036976">
    <property type="entry name" value="RimM_N_sf"/>
</dbReference>
<dbReference type="PANTHER" id="PTHR33692">
    <property type="entry name" value="RIBOSOME MATURATION FACTOR RIMM"/>
    <property type="match status" value="1"/>
</dbReference>
<keyword evidence="2 5" id="KW-0690">Ribosome biogenesis</keyword>
<evidence type="ECO:0000313" key="9">
    <source>
        <dbReference type="Proteomes" id="UP000092809"/>
    </source>
</evidence>
<keyword evidence="3 5" id="KW-0698">rRNA processing</keyword>
<dbReference type="NCBIfam" id="TIGR02273">
    <property type="entry name" value="16S_RimM"/>
    <property type="match status" value="1"/>
</dbReference>
<dbReference type="InterPro" id="IPR009000">
    <property type="entry name" value="Transl_B-barrel_sf"/>
</dbReference>
<feature type="domain" description="Ribosome maturation factor RimM PRC barrel" evidence="7">
    <location>
        <begin position="113"/>
        <end position="183"/>
    </location>
</feature>
<dbReference type="Pfam" id="PF24986">
    <property type="entry name" value="PRC_RimM"/>
    <property type="match status" value="1"/>
</dbReference>
<comment type="domain">
    <text evidence="5">The PRC barrel domain binds ribosomal protein uS19.</text>
</comment>
<keyword evidence="1 5" id="KW-0963">Cytoplasm</keyword>
<evidence type="ECO:0000256" key="2">
    <source>
        <dbReference type="ARBA" id="ARBA00022517"/>
    </source>
</evidence>
<dbReference type="OrthoDB" id="9783509at2"/>
<evidence type="ECO:0000256" key="4">
    <source>
        <dbReference type="ARBA" id="ARBA00023186"/>
    </source>
</evidence>
<protein>
    <recommendedName>
        <fullName evidence="5">Ribosome maturation factor RimM</fullName>
    </recommendedName>
</protein>
<gene>
    <name evidence="5 8" type="primary">rimM</name>
    <name evidence="8" type="ORF">TRABTM_A_01570</name>
</gene>
<dbReference type="PANTHER" id="PTHR33692:SF1">
    <property type="entry name" value="RIBOSOME MATURATION FACTOR RIMM"/>
    <property type="match status" value="1"/>
</dbReference>
<dbReference type="Pfam" id="PF01782">
    <property type="entry name" value="RimM"/>
    <property type="match status" value="1"/>
</dbReference>
<accession>A0A1C3L3Z7</accession>
<dbReference type="InterPro" id="IPR056792">
    <property type="entry name" value="PRC_RimM"/>
</dbReference>
<dbReference type="GO" id="GO:0005737">
    <property type="term" value="C:cytoplasm"/>
    <property type="evidence" value="ECO:0007669"/>
    <property type="project" value="UniProtKB-SubCell"/>
</dbReference>
<dbReference type="PATRIC" id="fig|1835721.3.peg.142"/>
<dbReference type="EMBL" id="LT594522">
    <property type="protein sequence ID" value="SBT82010.1"/>
    <property type="molecule type" value="Genomic_DNA"/>
</dbReference>
<proteinExistence type="inferred from homology"/>
<dbReference type="GO" id="GO:0005840">
    <property type="term" value="C:ribosome"/>
    <property type="evidence" value="ECO:0007669"/>
    <property type="project" value="InterPro"/>
</dbReference>
<name>A0A1C3L3Z7_9ENTR</name>
<dbReference type="SUPFAM" id="SSF50447">
    <property type="entry name" value="Translation proteins"/>
    <property type="match status" value="1"/>
</dbReference>
<comment type="subunit">
    <text evidence="5">Binds ribosomal protein uS19.</text>
</comment>
<feature type="domain" description="RimM N-terminal" evidence="6">
    <location>
        <begin position="22"/>
        <end position="100"/>
    </location>
</feature>